<protein>
    <submittedName>
        <fullName evidence="1">Uncharacterized protein</fullName>
    </submittedName>
</protein>
<evidence type="ECO:0000313" key="2">
    <source>
        <dbReference type="Proteomes" id="UP000001064"/>
    </source>
</evidence>
<reference evidence="2" key="1">
    <citation type="journal article" date="2011" name="Genome Biol.">
        <title>Comparative genomics of the social amoebae Dictyostelium discoideum and Dictyostelium purpureum.</title>
        <authorList>
            <consortium name="US DOE Joint Genome Institute (JGI-PGF)"/>
            <person name="Sucgang R."/>
            <person name="Kuo A."/>
            <person name="Tian X."/>
            <person name="Salerno W."/>
            <person name="Parikh A."/>
            <person name="Feasley C.L."/>
            <person name="Dalin E."/>
            <person name="Tu H."/>
            <person name="Huang E."/>
            <person name="Barry K."/>
            <person name="Lindquist E."/>
            <person name="Shapiro H."/>
            <person name="Bruce D."/>
            <person name="Schmutz J."/>
            <person name="Salamov A."/>
            <person name="Fey P."/>
            <person name="Gaudet P."/>
            <person name="Anjard C."/>
            <person name="Babu M.M."/>
            <person name="Basu S."/>
            <person name="Bushmanova Y."/>
            <person name="van der Wel H."/>
            <person name="Katoh-Kurasawa M."/>
            <person name="Dinh C."/>
            <person name="Coutinho P.M."/>
            <person name="Saito T."/>
            <person name="Elias M."/>
            <person name="Schaap P."/>
            <person name="Kay R.R."/>
            <person name="Henrissat B."/>
            <person name="Eichinger L."/>
            <person name="Rivero F."/>
            <person name="Putnam N.H."/>
            <person name="West C.M."/>
            <person name="Loomis W.F."/>
            <person name="Chisholm R.L."/>
            <person name="Shaulsky G."/>
            <person name="Strassmann J.E."/>
            <person name="Queller D.C."/>
            <person name="Kuspa A."/>
            <person name="Grigoriev I.V."/>
        </authorList>
    </citation>
    <scope>NUCLEOTIDE SEQUENCE [LARGE SCALE GENOMIC DNA]</scope>
    <source>
        <strain evidence="2">QSDP1</strain>
    </source>
</reference>
<accession>F0ZSN5</accession>
<organism evidence="1 2">
    <name type="scientific">Dictyostelium purpureum</name>
    <name type="common">Slime mold</name>
    <dbReference type="NCBI Taxonomy" id="5786"/>
    <lineage>
        <taxon>Eukaryota</taxon>
        <taxon>Amoebozoa</taxon>
        <taxon>Evosea</taxon>
        <taxon>Eumycetozoa</taxon>
        <taxon>Dictyostelia</taxon>
        <taxon>Dictyosteliales</taxon>
        <taxon>Dictyosteliaceae</taxon>
        <taxon>Dictyostelium</taxon>
    </lineage>
</organism>
<keyword evidence="2" id="KW-1185">Reference proteome</keyword>
<dbReference type="EMBL" id="GL871161">
    <property type="protein sequence ID" value="EGC33037.1"/>
    <property type="molecule type" value="Genomic_DNA"/>
</dbReference>
<dbReference type="GeneID" id="10504782"/>
<dbReference type="VEuPathDB" id="AmoebaDB:DICPUDRAFT_154943"/>
<evidence type="ECO:0000313" key="1">
    <source>
        <dbReference type="EMBL" id="EGC33037.1"/>
    </source>
</evidence>
<dbReference type="Proteomes" id="UP000001064">
    <property type="component" value="Unassembled WGS sequence"/>
</dbReference>
<dbReference type="KEGG" id="dpp:DICPUDRAFT_154943"/>
<name>F0ZSN5_DICPU</name>
<gene>
    <name evidence="1" type="ORF">DICPUDRAFT_154943</name>
</gene>
<dbReference type="AlphaFoldDB" id="F0ZSN5"/>
<dbReference type="RefSeq" id="XP_003290426.1">
    <property type="nucleotide sequence ID" value="XM_003290378.1"/>
</dbReference>
<proteinExistence type="predicted"/>
<sequence length="59" mass="6986">MITKNKTNNNSLRPYKKHKSTYSLDFDYNNTSSNTPSLVFTSNKDDKKVEDAFWKFLDF</sequence>
<dbReference type="InParanoid" id="F0ZSN5"/>